<sequence length="238" mass="27321">MRLLPSHIYRVPNVSASPSSRLPSQPCPLRSRRKTKPLALLVIQPHRQPSWQQTLAQTRRGVFWQPSHASPSPLRLSMQQKESPVRARQTCRSQSKLNNRPSPPGSSSEQGLRLRHGSARVSFACRHLLRLQPRVAFPGSSLHSFLGFFRLRDSLFGSPFLEFWPLLASSSPWLSRFEAKPALQAQPETPRQIFPPFRQLRMQLLRLRSRSIRNKPTCSYAKPLRLKPNKTTPQHRAH</sequence>
<feature type="compositionally biased region" description="Polar residues" evidence="1">
    <location>
        <begin position="90"/>
        <end position="110"/>
    </location>
</feature>
<protein>
    <submittedName>
        <fullName evidence="2">Unannotated protein</fullName>
    </submittedName>
</protein>
<gene>
    <name evidence="2" type="ORF">UFOPK2766_02189</name>
</gene>
<proteinExistence type="predicted"/>
<accession>A0A6J6UQ15</accession>
<evidence type="ECO:0000256" key="1">
    <source>
        <dbReference type="SAM" id="MobiDB-lite"/>
    </source>
</evidence>
<dbReference type="AlphaFoldDB" id="A0A6J6UQ15"/>
<dbReference type="EMBL" id="CAEZYU010000152">
    <property type="protein sequence ID" value="CAB4760629.1"/>
    <property type="molecule type" value="Genomic_DNA"/>
</dbReference>
<reference evidence="2" key="1">
    <citation type="submission" date="2020-05" db="EMBL/GenBank/DDBJ databases">
        <authorList>
            <person name="Chiriac C."/>
            <person name="Salcher M."/>
            <person name="Ghai R."/>
            <person name="Kavagutti S V."/>
        </authorList>
    </citation>
    <scope>NUCLEOTIDE SEQUENCE</scope>
</reference>
<evidence type="ECO:0000313" key="2">
    <source>
        <dbReference type="EMBL" id="CAB4760629.1"/>
    </source>
</evidence>
<organism evidence="2">
    <name type="scientific">freshwater metagenome</name>
    <dbReference type="NCBI Taxonomy" id="449393"/>
    <lineage>
        <taxon>unclassified sequences</taxon>
        <taxon>metagenomes</taxon>
        <taxon>ecological metagenomes</taxon>
    </lineage>
</organism>
<feature type="region of interest" description="Disordered" evidence="1">
    <location>
        <begin position="67"/>
        <end position="113"/>
    </location>
</feature>
<name>A0A6J6UQ15_9ZZZZ</name>